<sequence length="75" mass="8760">MRLVEVRRRRKPRGDGEMRTDSSWALGHKSIVTKANLVAESLAQRLMECGFPTKRRVSGMGMTEDLKKWKWWGKK</sequence>
<proteinExistence type="predicted"/>
<feature type="region of interest" description="Disordered" evidence="1">
    <location>
        <begin position="1"/>
        <end position="21"/>
    </location>
</feature>
<organism evidence="2">
    <name type="scientific">Fagus sylvatica</name>
    <name type="common">Beechnut</name>
    <dbReference type="NCBI Taxonomy" id="28930"/>
    <lineage>
        <taxon>Eukaryota</taxon>
        <taxon>Viridiplantae</taxon>
        <taxon>Streptophyta</taxon>
        <taxon>Embryophyta</taxon>
        <taxon>Tracheophyta</taxon>
        <taxon>Spermatophyta</taxon>
        <taxon>Magnoliopsida</taxon>
        <taxon>eudicotyledons</taxon>
        <taxon>Gunneridae</taxon>
        <taxon>Pentapetalae</taxon>
        <taxon>rosids</taxon>
        <taxon>fabids</taxon>
        <taxon>Fagales</taxon>
        <taxon>Fagaceae</taxon>
        <taxon>Fagus</taxon>
    </lineage>
</organism>
<evidence type="ECO:0000256" key="1">
    <source>
        <dbReference type="SAM" id="MobiDB-lite"/>
    </source>
</evidence>
<name>A0A2N9J9J4_FAGSY</name>
<dbReference type="AlphaFoldDB" id="A0A2N9J9J4"/>
<gene>
    <name evidence="2" type="ORF">FSB_LOCUS61011</name>
</gene>
<accession>A0A2N9J9J4</accession>
<evidence type="ECO:0000313" key="2">
    <source>
        <dbReference type="EMBL" id="SPD33129.1"/>
    </source>
</evidence>
<reference evidence="2" key="1">
    <citation type="submission" date="2018-02" db="EMBL/GenBank/DDBJ databases">
        <authorList>
            <person name="Cohen D.B."/>
            <person name="Kent A.D."/>
        </authorList>
    </citation>
    <scope>NUCLEOTIDE SEQUENCE</scope>
</reference>
<protein>
    <submittedName>
        <fullName evidence="2">Uncharacterized protein</fullName>
    </submittedName>
</protein>
<dbReference type="EMBL" id="OIVN01006437">
    <property type="protein sequence ID" value="SPD33129.1"/>
    <property type="molecule type" value="Genomic_DNA"/>
</dbReference>